<dbReference type="PATRIC" id="fig|693.5.peg.2565"/>
<accession>A0A0M0HMH5</accession>
<evidence type="ECO:0000256" key="2">
    <source>
        <dbReference type="SAM" id="MobiDB-lite"/>
    </source>
</evidence>
<feature type="region of interest" description="Disordered" evidence="2">
    <location>
        <begin position="166"/>
        <end position="195"/>
    </location>
</feature>
<keyword evidence="1" id="KW-0175">Coiled coil</keyword>
<sequence length="195" mass="21776">MAKRLCKMSRKQIAENLGDIHRLVVEPQFMCRSCARSSASKGSLCKPAAIPPQQCQSQSIEQQRACGLLAEALPEQAAPAKVKDEQKAQAVRRVIERVKEKSARATVTAPSNETEIAAQSSLVASIDISDKKALKKAKKALKKHYKQQKKLLKLAKKQHKLLKRQRRLEEKLDTRSDVPNLLPGLLEVQNESKVH</sequence>
<evidence type="ECO:0000256" key="1">
    <source>
        <dbReference type="SAM" id="Coils"/>
    </source>
</evidence>
<organism evidence="3 4">
    <name type="scientific">Vibrio nereis</name>
    <dbReference type="NCBI Taxonomy" id="693"/>
    <lineage>
        <taxon>Bacteria</taxon>
        <taxon>Pseudomonadati</taxon>
        <taxon>Pseudomonadota</taxon>
        <taxon>Gammaproteobacteria</taxon>
        <taxon>Vibrionales</taxon>
        <taxon>Vibrionaceae</taxon>
        <taxon>Vibrio</taxon>
    </lineage>
</organism>
<dbReference type="RefSeq" id="WP_053396164.1">
    <property type="nucleotide sequence ID" value="NZ_LHPJ01000009.1"/>
</dbReference>
<evidence type="ECO:0000313" key="3">
    <source>
        <dbReference type="EMBL" id="KOO02933.1"/>
    </source>
</evidence>
<keyword evidence="4" id="KW-1185">Reference proteome</keyword>
<feature type="coiled-coil region" evidence="1">
    <location>
        <begin position="131"/>
        <end position="165"/>
    </location>
</feature>
<name>A0A0M0HMH5_VIBNE</name>
<reference evidence="4" key="1">
    <citation type="submission" date="2015-08" db="EMBL/GenBank/DDBJ databases">
        <title>Vibrio galatheae sp. nov., a novel member of the Vibrionaceae family isolated from the Solomon Islands.</title>
        <authorList>
            <person name="Giubergia S."/>
            <person name="Machado H."/>
            <person name="Mateiu R.V."/>
            <person name="Gram L."/>
        </authorList>
    </citation>
    <scope>NUCLEOTIDE SEQUENCE [LARGE SCALE GENOMIC DNA]</scope>
    <source>
        <strain evidence="4">DSM 19584</strain>
    </source>
</reference>
<dbReference type="EMBL" id="LHPJ01000009">
    <property type="protein sequence ID" value="KOO02933.1"/>
    <property type="molecule type" value="Genomic_DNA"/>
</dbReference>
<dbReference type="STRING" id="693.AKJ17_12505"/>
<evidence type="ECO:0000313" key="4">
    <source>
        <dbReference type="Proteomes" id="UP000037515"/>
    </source>
</evidence>
<gene>
    <name evidence="3" type="ORF">AKJ17_12505</name>
</gene>
<dbReference type="AlphaFoldDB" id="A0A0M0HMH5"/>
<comment type="caution">
    <text evidence="3">The sequence shown here is derived from an EMBL/GenBank/DDBJ whole genome shotgun (WGS) entry which is preliminary data.</text>
</comment>
<protein>
    <submittedName>
        <fullName evidence="3">Uncharacterized protein</fullName>
    </submittedName>
</protein>
<dbReference type="OrthoDB" id="5879506at2"/>
<feature type="compositionally biased region" description="Basic and acidic residues" evidence="2">
    <location>
        <begin position="167"/>
        <end position="176"/>
    </location>
</feature>
<dbReference type="Proteomes" id="UP000037515">
    <property type="component" value="Unassembled WGS sequence"/>
</dbReference>
<proteinExistence type="predicted"/>